<protein>
    <submittedName>
        <fullName evidence="1">Uncharacterized protein</fullName>
    </submittedName>
</protein>
<organism evidence="1 2">
    <name type="scientific">Caenorhabditis nigoni</name>
    <dbReference type="NCBI Taxonomy" id="1611254"/>
    <lineage>
        <taxon>Eukaryota</taxon>
        <taxon>Metazoa</taxon>
        <taxon>Ecdysozoa</taxon>
        <taxon>Nematoda</taxon>
        <taxon>Chromadorea</taxon>
        <taxon>Rhabditida</taxon>
        <taxon>Rhabditina</taxon>
        <taxon>Rhabditomorpha</taxon>
        <taxon>Rhabditoidea</taxon>
        <taxon>Rhabditidae</taxon>
        <taxon>Peloderinae</taxon>
        <taxon>Caenorhabditis</taxon>
    </lineage>
</organism>
<keyword evidence="2" id="KW-1185">Reference proteome</keyword>
<dbReference type="EMBL" id="PDUG01000014">
    <property type="protein sequence ID" value="PIC13234.1"/>
    <property type="molecule type" value="Genomic_DNA"/>
</dbReference>
<gene>
    <name evidence="1" type="ORF">B9Z55_027879</name>
</gene>
<evidence type="ECO:0000313" key="1">
    <source>
        <dbReference type="EMBL" id="PIC13234.1"/>
    </source>
</evidence>
<dbReference type="Proteomes" id="UP000230233">
    <property type="component" value="Unassembled WGS sequence"/>
</dbReference>
<sequence length="80" mass="9322">MAPCVLGASIFINFDFFETVSGERLATFFECCFNFQYNSQHQFILECTRTRIKLPSFMLCNQDSDVFIKVLEESFKNISI</sequence>
<proteinExistence type="predicted"/>
<reference evidence="2" key="1">
    <citation type="submission" date="2017-10" db="EMBL/GenBank/DDBJ databases">
        <title>Rapid genome shrinkage in a self-fertile nematode reveals novel sperm competition proteins.</title>
        <authorList>
            <person name="Yin D."/>
            <person name="Schwarz E.M."/>
            <person name="Thomas C.G."/>
            <person name="Felde R.L."/>
            <person name="Korf I.F."/>
            <person name="Cutter A.D."/>
            <person name="Schartner C.M."/>
            <person name="Ralston E.J."/>
            <person name="Meyer B.J."/>
            <person name="Haag E.S."/>
        </authorList>
    </citation>
    <scope>NUCLEOTIDE SEQUENCE [LARGE SCALE GENOMIC DNA]</scope>
    <source>
        <strain evidence="2">JU1422</strain>
    </source>
</reference>
<dbReference type="AlphaFoldDB" id="A0A2G5SDV2"/>
<evidence type="ECO:0000313" key="2">
    <source>
        <dbReference type="Proteomes" id="UP000230233"/>
    </source>
</evidence>
<comment type="caution">
    <text evidence="1">The sequence shown here is derived from an EMBL/GenBank/DDBJ whole genome shotgun (WGS) entry which is preliminary data.</text>
</comment>
<accession>A0A2G5SDV2</accession>
<name>A0A2G5SDV2_9PELO</name>